<dbReference type="InterPro" id="IPR007842">
    <property type="entry name" value="HEPN_dom"/>
</dbReference>
<dbReference type="PROSITE" id="PS50910">
    <property type="entry name" value="HEPN"/>
    <property type="match status" value="1"/>
</dbReference>
<dbReference type="Proteomes" id="UP000177913">
    <property type="component" value="Unassembled WGS sequence"/>
</dbReference>
<dbReference type="SUPFAM" id="SSF81593">
    <property type="entry name" value="Nucleotidyltransferase substrate binding subunit/domain"/>
    <property type="match status" value="1"/>
</dbReference>
<name>A0A1F7H2I4_9BACT</name>
<dbReference type="EMBL" id="MFZO01000007">
    <property type="protein sequence ID" value="OGK25479.1"/>
    <property type="molecule type" value="Genomic_DNA"/>
</dbReference>
<sequence length="129" mass="15293">MEDYKVWLKSAKDDLLWTKHNISAKIYYGACFTSQQASEKALKGYLLLNKKRLRKIHDLRALLEDSISIDKSFEKLRKEAAKLNSYYIETRYPTFEAFSPFTKDQAEEALDYAEKIVDFIEKKLNKQRR</sequence>
<dbReference type="AlphaFoldDB" id="A0A1F7H2I4"/>
<comment type="caution">
    <text evidence="2">The sequence shown here is derived from an EMBL/GenBank/DDBJ whole genome shotgun (WGS) entry which is preliminary data.</text>
</comment>
<protein>
    <recommendedName>
        <fullName evidence="1">HEPN domain-containing protein</fullName>
    </recommendedName>
</protein>
<dbReference type="Pfam" id="PF05168">
    <property type="entry name" value="HEPN"/>
    <property type="match status" value="1"/>
</dbReference>
<evidence type="ECO:0000259" key="1">
    <source>
        <dbReference type="PROSITE" id="PS50910"/>
    </source>
</evidence>
<dbReference type="Gene3D" id="1.20.120.330">
    <property type="entry name" value="Nucleotidyltransferases domain 2"/>
    <property type="match status" value="1"/>
</dbReference>
<evidence type="ECO:0000313" key="2">
    <source>
        <dbReference type="EMBL" id="OGK25479.1"/>
    </source>
</evidence>
<gene>
    <name evidence="2" type="ORF">A3C25_00010</name>
</gene>
<organism evidence="2 3">
    <name type="scientific">Candidatus Roizmanbacteria bacterium RIFCSPHIGHO2_02_FULL_38_11</name>
    <dbReference type="NCBI Taxonomy" id="1802039"/>
    <lineage>
        <taxon>Bacteria</taxon>
        <taxon>Candidatus Roizmaniibacteriota</taxon>
    </lineage>
</organism>
<proteinExistence type="predicted"/>
<evidence type="ECO:0000313" key="3">
    <source>
        <dbReference type="Proteomes" id="UP000177913"/>
    </source>
</evidence>
<dbReference type="SMART" id="SM00748">
    <property type="entry name" value="HEPN"/>
    <property type="match status" value="1"/>
</dbReference>
<accession>A0A1F7H2I4</accession>
<feature type="domain" description="HEPN" evidence="1">
    <location>
        <begin position="8"/>
        <end position="116"/>
    </location>
</feature>
<reference evidence="2 3" key="1">
    <citation type="journal article" date="2016" name="Nat. Commun.">
        <title>Thousands of microbial genomes shed light on interconnected biogeochemical processes in an aquifer system.</title>
        <authorList>
            <person name="Anantharaman K."/>
            <person name="Brown C.T."/>
            <person name="Hug L.A."/>
            <person name="Sharon I."/>
            <person name="Castelle C.J."/>
            <person name="Probst A.J."/>
            <person name="Thomas B.C."/>
            <person name="Singh A."/>
            <person name="Wilkins M.J."/>
            <person name="Karaoz U."/>
            <person name="Brodie E.L."/>
            <person name="Williams K.H."/>
            <person name="Hubbard S.S."/>
            <person name="Banfield J.F."/>
        </authorList>
    </citation>
    <scope>NUCLEOTIDE SEQUENCE [LARGE SCALE GENOMIC DNA]</scope>
</reference>